<dbReference type="Gene3D" id="2.60.34.10">
    <property type="entry name" value="Substrate Binding Domain Of DNAk, Chain A, domain 1"/>
    <property type="match status" value="1"/>
</dbReference>
<evidence type="ECO:0000313" key="8">
    <source>
        <dbReference type="Proteomes" id="UP000600026"/>
    </source>
</evidence>
<evidence type="ECO:0000256" key="3">
    <source>
        <dbReference type="ARBA" id="ARBA00022741"/>
    </source>
</evidence>
<evidence type="ECO:0000256" key="5">
    <source>
        <dbReference type="ARBA" id="ARBA00023016"/>
    </source>
</evidence>
<keyword evidence="4" id="KW-0067">ATP-binding</keyword>
<keyword evidence="3" id="KW-0547">Nucleotide-binding</keyword>
<keyword evidence="2" id="KW-0597">Phosphoprotein</keyword>
<evidence type="ECO:0000256" key="1">
    <source>
        <dbReference type="ARBA" id="ARBA00007381"/>
    </source>
</evidence>
<dbReference type="FunFam" id="3.90.640.10:FF:000003">
    <property type="entry name" value="Molecular chaperone DnaK"/>
    <property type="match status" value="1"/>
</dbReference>
<dbReference type="Pfam" id="PF00012">
    <property type="entry name" value="HSP70"/>
    <property type="match status" value="2"/>
</dbReference>
<evidence type="ECO:0000256" key="4">
    <source>
        <dbReference type="ARBA" id="ARBA00022840"/>
    </source>
</evidence>
<sequence length="476" mass="50272">MVGIDLGTSSSVVSALDGERFVVIPNAEGSSSTPSVVAFTEDGRTLVGEPARRQAVTNVGRTVSSVKRHMGTGWRLAVDGRTYDATQISALILRKLKRDAEAHLGEEVSGAVITVPAYFSEAERRATLQAGELAGLHVQRIINEPTAAALACGADWEDQVVLLVHFGGGTFDVSLMEIGDTVVETKATCGDNRLGGDDWDRRVAVWLATRFEEAHGLDLTSDPVAMRRLSEAAERAKIELSSATATEIEVPYVAVSGDGPLHLEQTLTRSMFEQLTADLLDRCTGPLRSVFAYAGIQRAEVTRVVLVGGATRMPAVSGLVRALVGAHAPITLGQSEATVANGAALQAGVLSGHIKDLLLLDVTPFSLGIALTGGEMARLIERNTTIPTKRSEQFSVTGTEGATAVRIPVCQGESTKAAENDQLGVLELAGRGKKMTIEVAIDIDANGVVTVSAKDLATRAEQSMTLTGVPAQRRQQ</sequence>
<organism evidence="7 8">
    <name type="scientific">Streptomyces xanthophaeus</name>
    <dbReference type="NCBI Taxonomy" id="67385"/>
    <lineage>
        <taxon>Bacteria</taxon>
        <taxon>Bacillati</taxon>
        <taxon>Actinomycetota</taxon>
        <taxon>Actinomycetes</taxon>
        <taxon>Kitasatosporales</taxon>
        <taxon>Streptomycetaceae</taxon>
        <taxon>Streptomyces</taxon>
    </lineage>
</organism>
<gene>
    <name evidence="7" type="primary">dnaK_1</name>
    <name evidence="7" type="ORF">Sxan_24530</name>
</gene>
<protein>
    <submittedName>
        <fullName evidence="7">Chaperone protein DnaK</fullName>
    </submittedName>
</protein>
<keyword evidence="6" id="KW-0143">Chaperone</keyword>
<name>A0A919H0F4_9ACTN</name>
<dbReference type="GO" id="GO:0140662">
    <property type="term" value="F:ATP-dependent protein folding chaperone"/>
    <property type="evidence" value="ECO:0007669"/>
    <property type="project" value="InterPro"/>
</dbReference>
<dbReference type="SUPFAM" id="SSF100920">
    <property type="entry name" value="Heat shock protein 70kD (HSP70), peptide-binding domain"/>
    <property type="match status" value="1"/>
</dbReference>
<dbReference type="InterPro" id="IPR013126">
    <property type="entry name" value="Hsp_70_fam"/>
</dbReference>
<dbReference type="EMBL" id="BNEE01000006">
    <property type="protein sequence ID" value="GHI85089.1"/>
    <property type="molecule type" value="Genomic_DNA"/>
</dbReference>
<dbReference type="Gene3D" id="3.90.640.10">
    <property type="entry name" value="Actin, Chain A, domain 4"/>
    <property type="match status" value="1"/>
</dbReference>
<dbReference type="InterPro" id="IPR029047">
    <property type="entry name" value="HSP70_peptide-bd_sf"/>
</dbReference>
<dbReference type="Proteomes" id="UP000600026">
    <property type="component" value="Unassembled WGS sequence"/>
</dbReference>
<dbReference type="InterPro" id="IPR018181">
    <property type="entry name" value="Heat_shock_70_CS"/>
</dbReference>
<reference evidence="7" key="1">
    <citation type="submission" date="2020-09" db="EMBL/GenBank/DDBJ databases">
        <title>Whole genome shotgun sequence of Streptomyces xanthophaeus NBRC 12829.</title>
        <authorList>
            <person name="Komaki H."/>
            <person name="Tamura T."/>
        </authorList>
    </citation>
    <scope>NUCLEOTIDE SEQUENCE</scope>
    <source>
        <strain evidence="7">NBRC 12829</strain>
    </source>
</reference>
<accession>A0A919H0F4</accession>
<evidence type="ECO:0000256" key="2">
    <source>
        <dbReference type="ARBA" id="ARBA00022553"/>
    </source>
</evidence>
<dbReference type="GO" id="GO:0005524">
    <property type="term" value="F:ATP binding"/>
    <property type="evidence" value="ECO:0007669"/>
    <property type="project" value="UniProtKB-KW"/>
</dbReference>
<dbReference type="PANTHER" id="PTHR19375">
    <property type="entry name" value="HEAT SHOCK PROTEIN 70KDA"/>
    <property type="match status" value="1"/>
</dbReference>
<comment type="caution">
    <text evidence="7">The sequence shown here is derived from an EMBL/GenBank/DDBJ whole genome shotgun (WGS) entry which is preliminary data.</text>
</comment>
<dbReference type="FunFam" id="3.30.420.40:FF:000071">
    <property type="entry name" value="Molecular chaperone DnaK"/>
    <property type="match status" value="1"/>
</dbReference>
<keyword evidence="8" id="KW-1185">Reference proteome</keyword>
<proteinExistence type="inferred from homology"/>
<dbReference type="SUPFAM" id="SSF53067">
    <property type="entry name" value="Actin-like ATPase domain"/>
    <property type="match status" value="2"/>
</dbReference>
<dbReference type="AlphaFoldDB" id="A0A919H0F4"/>
<evidence type="ECO:0000313" key="7">
    <source>
        <dbReference type="EMBL" id="GHI85089.1"/>
    </source>
</evidence>
<evidence type="ECO:0000256" key="6">
    <source>
        <dbReference type="ARBA" id="ARBA00023186"/>
    </source>
</evidence>
<dbReference type="PRINTS" id="PR00301">
    <property type="entry name" value="HEATSHOCK70"/>
</dbReference>
<keyword evidence="5" id="KW-0346">Stress response</keyword>
<dbReference type="InterPro" id="IPR043129">
    <property type="entry name" value="ATPase_NBD"/>
</dbReference>
<comment type="similarity">
    <text evidence="1">Belongs to the heat shock protein 70 family.</text>
</comment>
<dbReference type="PROSITE" id="PS00297">
    <property type="entry name" value="HSP70_1"/>
    <property type="match status" value="1"/>
</dbReference>
<dbReference type="Gene3D" id="3.30.420.40">
    <property type="match status" value="2"/>
</dbReference>